<dbReference type="InterPro" id="IPR002182">
    <property type="entry name" value="NB-ARC"/>
</dbReference>
<dbReference type="EMBL" id="CAVMBE010000023">
    <property type="protein sequence ID" value="CAK4007226.1"/>
    <property type="molecule type" value="Genomic_DNA"/>
</dbReference>
<dbReference type="Proteomes" id="UP001296104">
    <property type="component" value="Unassembled WGS sequence"/>
</dbReference>
<dbReference type="Gene3D" id="3.40.50.300">
    <property type="entry name" value="P-loop containing nucleotide triphosphate hydrolases"/>
    <property type="match status" value="1"/>
</dbReference>
<sequence length="394" mass="44723">MNLSGNTFGSVTVGDNARAHLGNIYNRHISEPTPKRAPVLLVPFRKDKNFVGREEVLDNIEECLSVDGYHNRVALTGLGGVGKSQIAIQYSYRHHAKHPEDWVFWVYAGSRERFIESYRNIAIQTGIVKDDDANVNYLRVVKNWLCDRNKGRWLLVIDSADDNELFVADGGGEARLNLRQSIPESEHGAVLITSRNITGPDLAGDIDDVLRIGPFEESTALQLMRMKVPSFAEDIDGKQLVSTLEYIPLALTQAAAYINRNQVSVQYYLQRFQQEEQQQVELLGKDWNDLRRDATVSNPVLTTWRMTYDQLVQSHRLAAQLLARMALLERQCIPEILVLRMRNDAPDNDRVEAMGTLLQYGLCTQLDAEQGYTMHRLVQVCTKAWLRKAGVARR</sequence>
<evidence type="ECO:0000259" key="1">
    <source>
        <dbReference type="Pfam" id="PF00931"/>
    </source>
</evidence>
<dbReference type="PANTHER" id="PTHR35205:SF1">
    <property type="entry name" value="ZU5 DOMAIN-CONTAINING PROTEIN"/>
    <property type="match status" value="1"/>
</dbReference>
<dbReference type="PANTHER" id="PTHR35205">
    <property type="entry name" value="NB-ARC AND TPR DOMAIN PROTEIN"/>
    <property type="match status" value="1"/>
</dbReference>
<name>A0AAI8YYB5_9PEZI</name>
<evidence type="ECO:0000313" key="2">
    <source>
        <dbReference type="EMBL" id="CAK4007226.1"/>
    </source>
</evidence>
<dbReference type="GO" id="GO:0043531">
    <property type="term" value="F:ADP binding"/>
    <property type="evidence" value="ECO:0007669"/>
    <property type="project" value="InterPro"/>
</dbReference>
<dbReference type="SUPFAM" id="SSF52540">
    <property type="entry name" value="P-loop containing nucleoside triphosphate hydrolases"/>
    <property type="match status" value="1"/>
</dbReference>
<protein>
    <submittedName>
        <fullName evidence="2">Kinesin light chain 1</fullName>
    </submittedName>
</protein>
<proteinExistence type="predicted"/>
<gene>
    <name evidence="2" type="ORF">LECACI_7A004333</name>
</gene>
<comment type="caution">
    <text evidence="2">The sequence shown here is derived from an EMBL/GenBank/DDBJ whole genome shotgun (WGS) entry which is preliminary data.</text>
</comment>
<organism evidence="2 3">
    <name type="scientific">Lecanosticta acicola</name>
    <dbReference type="NCBI Taxonomy" id="111012"/>
    <lineage>
        <taxon>Eukaryota</taxon>
        <taxon>Fungi</taxon>
        <taxon>Dikarya</taxon>
        <taxon>Ascomycota</taxon>
        <taxon>Pezizomycotina</taxon>
        <taxon>Dothideomycetes</taxon>
        <taxon>Dothideomycetidae</taxon>
        <taxon>Mycosphaerellales</taxon>
        <taxon>Mycosphaerellaceae</taxon>
        <taxon>Lecanosticta</taxon>
    </lineage>
</organism>
<accession>A0AAI8YYB5</accession>
<feature type="domain" description="NB-ARC" evidence="1">
    <location>
        <begin position="54"/>
        <end position="228"/>
    </location>
</feature>
<dbReference type="AlphaFoldDB" id="A0AAI8YYB5"/>
<keyword evidence="3" id="KW-1185">Reference proteome</keyword>
<dbReference type="InterPro" id="IPR027417">
    <property type="entry name" value="P-loop_NTPase"/>
</dbReference>
<reference evidence="2" key="1">
    <citation type="submission" date="2023-11" db="EMBL/GenBank/DDBJ databases">
        <authorList>
            <person name="Alioto T."/>
            <person name="Alioto T."/>
            <person name="Gomez Garrido J."/>
        </authorList>
    </citation>
    <scope>NUCLEOTIDE SEQUENCE</scope>
</reference>
<evidence type="ECO:0000313" key="3">
    <source>
        <dbReference type="Proteomes" id="UP001296104"/>
    </source>
</evidence>
<dbReference type="Pfam" id="PF00931">
    <property type="entry name" value="NB-ARC"/>
    <property type="match status" value="1"/>
</dbReference>